<feature type="transmembrane region" description="Helical" evidence="6">
    <location>
        <begin position="360"/>
        <end position="379"/>
    </location>
</feature>
<evidence type="ECO:0000313" key="8">
    <source>
        <dbReference type="Proteomes" id="UP001293718"/>
    </source>
</evidence>
<feature type="transmembrane region" description="Helical" evidence="6">
    <location>
        <begin position="121"/>
        <end position="142"/>
    </location>
</feature>
<feature type="transmembrane region" description="Helical" evidence="6">
    <location>
        <begin position="177"/>
        <end position="195"/>
    </location>
</feature>
<feature type="transmembrane region" description="Helical" evidence="6">
    <location>
        <begin position="12"/>
        <end position="33"/>
    </location>
</feature>
<comment type="subcellular location">
    <subcellularLocation>
        <location evidence="1">Cell membrane</location>
        <topology evidence="1">Multi-pass membrane protein</topology>
    </subcellularLocation>
</comment>
<dbReference type="EMBL" id="JAXOJX010000009">
    <property type="protein sequence ID" value="MDZ5456531.1"/>
    <property type="molecule type" value="Genomic_DNA"/>
</dbReference>
<feature type="transmembrane region" description="Helical" evidence="6">
    <location>
        <begin position="411"/>
        <end position="432"/>
    </location>
</feature>
<evidence type="ECO:0000256" key="2">
    <source>
        <dbReference type="ARBA" id="ARBA00022475"/>
    </source>
</evidence>
<keyword evidence="3 6" id="KW-0812">Transmembrane</keyword>
<evidence type="ECO:0000256" key="5">
    <source>
        <dbReference type="ARBA" id="ARBA00023136"/>
    </source>
</evidence>
<dbReference type="InterPro" id="IPR050833">
    <property type="entry name" value="Poly_Biosynth_Transport"/>
</dbReference>
<name>A0ABU5ID96_9BURK</name>
<dbReference type="PANTHER" id="PTHR30250:SF11">
    <property type="entry name" value="O-ANTIGEN TRANSPORTER-RELATED"/>
    <property type="match status" value="1"/>
</dbReference>
<keyword evidence="2" id="KW-1003">Cell membrane</keyword>
<feature type="transmembrane region" description="Helical" evidence="6">
    <location>
        <begin position="295"/>
        <end position="317"/>
    </location>
</feature>
<evidence type="ECO:0000313" key="7">
    <source>
        <dbReference type="EMBL" id="MDZ5456531.1"/>
    </source>
</evidence>
<reference evidence="7 8" key="1">
    <citation type="submission" date="2023-11" db="EMBL/GenBank/DDBJ databases">
        <title>Draft genome of Azohydromonas lata strain H1 (DSM1123), a polyhydroxyalkanoate producer.</title>
        <authorList>
            <person name="Traversa D."/>
            <person name="D'Addabbo P."/>
            <person name="Pazzani C."/>
            <person name="Manzari C."/>
            <person name="Chiara M."/>
            <person name="Scrascia M."/>
        </authorList>
    </citation>
    <scope>NUCLEOTIDE SEQUENCE [LARGE SCALE GENOMIC DNA]</scope>
    <source>
        <strain evidence="7 8">H1</strain>
    </source>
</reference>
<feature type="transmembrane region" description="Helical" evidence="6">
    <location>
        <begin position="83"/>
        <end position="105"/>
    </location>
</feature>
<dbReference type="PANTHER" id="PTHR30250">
    <property type="entry name" value="PST FAMILY PREDICTED COLANIC ACID TRANSPORTER"/>
    <property type="match status" value="1"/>
</dbReference>
<evidence type="ECO:0000256" key="3">
    <source>
        <dbReference type="ARBA" id="ARBA00022692"/>
    </source>
</evidence>
<feature type="transmembrane region" description="Helical" evidence="6">
    <location>
        <begin position="329"/>
        <end position="353"/>
    </location>
</feature>
<keyword evidence="5 6" id="KW-0472">Membrane</keyword>
<feature type="transmembrane region" description="Helical" evidence="6">
    <location>
        <begin position="385"/>
        <end position="404"/>
    </location>
</feature>
<feature type="transmembrane region" description="Helical" evidence="6">
    <location>
        <begin position="149"/>
        <end position="171"/>
    </location>
</feature>
<keyword evidence="4 6" id="KW-1133">Transmembrane helix</keyword>
<feature type="transmembrane region" description="Helical" evidence="6">
    <location>
        <begin position="53"/>
        <end position="71"/>
    </location>
</feature>
<sequence length="470" mass="49474">MDTRRLLSSTVLYGVANIAVMAVGGFLLLPLYTRTLSQGEFGMYVAIRANIDLLTYLLQFGLPSALGRNYFDYKKKQQQHEYVGSVALMFLVMLAAWAGVLALWGDALWQWLSPSTPAQPYLALSAAIAAASFPSAVAALWLRMEGRVMAVVGLQVGSAALLAVLAVLNLALLRTGLVGLLGALLASSALAAAVLPKLLQGRLRLAWRPQHVKATLHYALPVLVGYIAYFVLNRFSTLVLQHHVSPQELAVYGLALQLSMAVGVAANAFGMALQPRVFAAEQAQAQAVLRHAARLFTLLMLGLTGGLVLFAPELLALVGPPGYAGALPLLVLLLVANFTSTFTLISDTALLYLRRPKTSVAISLAGAAVAALGSLWLVPLLHLEGAALAVAAGLVTRMLLSHWAAAQALDYSAWGSMLGGLGALAALAALMAGLREVALPPGMATALKIFLTALAAGIALARHRYTRSCA</sequence>
<accession>A0ABU5ID96</accession>
<dbReference type="Pfam" id="PF01943">
    <property type="entry name" value="Polysacc_synt"/>
    <property type="match status" value="1"/>
</dbReference>
<evidence type="ECO:0000256" key="1">
    <source>
        <dbReference type="ARBA" id="ARBA00004651"/>
    </source>
</evidence>
<feature type="transmembrane region" description="Helical" evidence="6">
    <location>
        <begin position="252"/>
        <end position="274"/>
    </location>
</feature>
<protein>
    <submittedName>
        <fullName evidence="7">Oligosaccharide flippase family protein</fullName>
    </submittedName>
</protein>
<evidence type="ECO:0000256" key="4">
    <source>
        <dbReference type="ARBA" id="ARBA00022989"/>
    </source>
</evidence>
<dbReference type="RefSeq" id="WP_322465059.1">
    <property type="nucleotide sequence ID" value="NZ_JAXOJX010000009.1"/>
</dbReference>
<proteinExistence type="predicted"/>
<evidence type="ECO:0000256" key="6">
    <source>
        <dbReference type="SAM" id="Phobius"/>
    </source>
</evidence>
<dbReference type="InterPro" id="IPR002797">
    <property type="entry name" value="Polysacc_synth"/>
</dbReference>
<dbReference type="Proteomes" id="UP001293718">
    <property type="component" value="Unassembled WGS sequence"/>
</dbReference>
<feature type="transmembrane region" description="Helical" evidence="6">
    <location>
        <begin position="438"/>
        <end position="461"/>
    </location>
</feature>
<gene>
    <name evidence="7" type="ORF">SM757_08075</name>
</gene>
<organism evidence="7 8">
    <name type="scientific">Azohydromonas lata</name>
    <dbReference type="NCBI Taxonomy" id="45677"/>
    <lineage>
        <taxon>Bacteria</taxon>
        <taxon>Pseudomonadati</taxon>
        <taxon>Pseudomonadota</taxon>
        <taxon>Betaproteobacteria</taxon>
        <taxon>Burkholderiales</taxon>
        <taxon>Sphaerotilaceae</taxon>
        <taxon>Azohydromonas</taxon>
    </lineage>
</organism>
<comment type="caution">
    <text evidence="7">The sequence shown here is derived from an EMBL/GenBank/DDBJ whole genome shotgun (WGS) entry which is preliminary data.</text>
</comment>
<feature type="transmembrane region" description="Helical" evidence="6">
    <location>
        <begin position="215"/>
        <end position="232"/>
    </location>
</feature>
<keyword evidence="8" id="KW-1185">Reference proteome</keyword>